<dbReference type="RefSeq" id="WP_077551002.1">
    <property type="nucleotide sequence ID" value="NZ_MLHO01000028.1"/>
</dbReference>
<reference evidence="1 2" key="1">
    <citation type="submission" date="2016-10" db="EMBL/GenBank/DDBJ databases">
        <title>Rodentibacter gen. nov. and new species.</title>
        <authorList>
            <person name="Christensen H."/>
        </authorList>
    </citation>
    <scope>NUCLEOTIDE SEQUENCE [LARGE SCALE GENOMIC DNA]</scope>
    <source>
        <strain evidence="1 2">1996246016</strain>
    </source>
</reference>
<dbReference type="Proteomes" id="UP000188541">
    <property type="component" value="Unassembled WGS sequence"/>
</dbReference>
<dbReference type="EMBL" id="MLHO01000028">
    <property type="protein sequence ID" value="OOF56659.1"/>
    <property type="molecule type" value="Genomic_DNA"/>
</dbReference>
<dbReference type="OrthoDB" id="9799122at2"/>
<protein>
    <recommendedName>
        <fullName evidence="3">Thioredoxin</fullName>
    </recommendedName>
</protein>
<comment type="caution">
    <text evidence="1">The sequence shown here is derived from an EMBL/GenBank/DDBJ whole genome shotgun (WGS) entry which is preliminary data.</text>
</comment>
<dbReference type="AlphaFoldDB" id="A0A1V3JJL7"/>
<accession>A0A1V3JJL7</accession>
<evidence type="ECO:0008006" key="3">
    <source>
        <dbReference type="Google" id="ProtNLM"/>
    </source>
</evidence>
<gene>
    <name evidence="1" type="ORF">BKK55_05895</name>
</gene>
<proteinExistence type="predicted"/>
<dbReference type="InterPro" id="IPR036249">
    <property type="entry name" value="Thioredoxin-like_sf"/>
</dbReference>
<evidence type="ECO:0000313" key="1">
    <source>
        <dbReference type="EMBL" id="OOF56659.1"/>
    </source>
</evidence>
<dbReference type="Gene3D" id="3.40.30.10">
    <property type="entry name" value="Glutaredoxin"/>
    <property type="match status" value="1"/>
</dbReference>
<dbReference type="SUPFAM" id="SSF52833">
    <property type="entry name" value="Thioredoxin-like"/>
    <property type="match status" value="1"/>
</dbReference>
<organism evidence="1 2">
    <name type="scientific">Rodentibacter genomosp. 2</name>
    <dbReference type="NCBI Taxonomy" id="1908266"/>
    <lineage>
        <taxon>Bacteria</taxon>
        <taxon>Pseudomonadati</taxon>
        <taxon>Pseudomonadota</taxon>
        <taxon>Gammaproteobacteria</taxon>
        <taxon>Pasteurellales</taxon>
        <taxon>Pasteurellaceae</taxon>
        <taxon>Rodentibacter</taxon>
    </lineage>
</organism>
<sequence>MPIHITPDNLHLFDRQHLSSTPLNLAVKAAELTDKNKAAAFLYRLRYALIVETRPITHWKEIFRVVEQTGINIATFMKSYQNGMAQAALEQDWVLRESLKIYRLPAYFLEYGNQHMLLQGVVDDRNFFKAIIKLSEGKILPAAPNATLENLQDFL</sequence>
<name>A0A1V3JJL7_9PAST</name>
<evidence type="ECO:0000313" key="2">
    <source>
        <dbReference type="Proteomes" id="UP000188541"/>
    </source>
</evidence>
<keyword evidence="2" id="KW-1185">Reference proteome</keyword>
<dbReference type="STRING" id="1908266.BKK55_05895"/>
<dbReference type="Pfam" id="PF13743">
    <property type="entry name" value="Thioredoxin_5"/>
    <property type="match status" value="1"/>
</dbReference>